<comment type="caution">
    <text evidence="9">The sequence shown here is derived from an EMBL/GenBank/DDBJ whole genome shotgun (WGS) entry which is preliminary data.</text>
</comment>
<keyword evidence="6" id="KW-0998">Cell outer membrane</keyword>
<dbReference type="InterPro" id="IPR036942">
    <property type="entry name" value="Beta-barrel_TonB_sf"/>
</dbReference>
<dbReference type="AlphaFoldDB" id="A0A372IUP6"/>
<evidence type="ECO:0000259" key="8">
    <source>
        <dbReference type="Pfam" id="PF25183"/>
    </source>
</evidence>
<dbReference type="Pfam" id="PF25183">
    <property type="entry name" value="OMP_b-brl_4"/>
    <property type="match status" value="1"/>
</dbReference>
<accession>A0A372IUP6</accession>
<comment type="subcellular location">
    <subcellularLocation>
        <location evidence="1">Cell outer membrane</location>
        <topology evidence="1">Multi-pass membrane protein</topology>
    </subcellularLocation>
</comment>
<feature type="region of interest" description="Disordered" evidence="7">
    <location>
        <begin position="1"/>
        <end position="38"/>
    </location>
</feature>
<dbReference type="SUPFAM" id="SSF49464">
    <property type="entry name" value="Carboxypeptidase regulatory domain-like"/>
    <property type="match status" value="1"/>
</dbReference>
<protein>
    <recommendedName>
        <fullName evidence="8">TonB-dependent transporter Oar-like beta-barrel domain-containing protein</fullName>
    </recommendedName>
</protein>
<gene>
    <name evidence="9" type="ORF">D0Y96_03595</name>
</gene>
<dbReference type="GO" id="GO:0044718">
    <property type="term" value="P:siderophore transmembrane transport"/>
    <property type="evidence" value="ECO:0007669"/>
    <property type="project" value="TreeGrafter"/>
</dbReference>
<keyword evidence="2" id="KW-0813">Transport</keyword>
<dbReference type="Gene3D" id="2.40.170.20">
    <property type="entry name" value="TonB-dependent receptor, beta-barrel domain"/>
    <property type="match status" value="1"/>
</dbReference>
<dbReference type="InterPro" id="IPR057601">
    <property type="entry name" value="Oar-like_b-barrel"/>
</dbReference>
<organism evidence="9 10">
    <name type="scientific">Paracidobacterium acidisoli</name>
    <dbReference type="NCBI Taxonomy" id="2303751"/>
    <lineage>
        <taxon>Bacteria</taxon>
        <taxon>Pseudomonadati</taxon>
        <taxon>Acidobacteriota</taxon>
        <taxon>Terriglobia</taxon>
        <taxon>Terriglobales</taxon>
        <taxon>Acidobacteriaceae</taxon>
        <taxon>Paracidobacterium</taxon>
    </lineage>
</organism>
<evidence type="ECO:0000256" key="4">
    <source>
        <dbReference type="ARBA" id="ARBA00022692"/>
    </source>
</evidence>
<sequence>MCRTAVSARQQPQKKSSPADLYPNQPGRSTTKSKENNVSAHKAKFPRWYAWVVCAWLVAGACAYAQQDSGGILIAVTDASGATVGSAAVDVTNNGTQAHLHGTTNSIGTWTATPLPPGDYRVTVAQPGFETAVVDHVVVEIQQNTRVPVSLAVGNVKENLVVTAQAPLLQTENVALGQTLSGVLKDDLPVSDRDFNRLAVLTVGVNYSTPSGPRDTASGAFAANGVSQYQNNYVLDGTDNNSYDQNVNEGRTFAIEPSLDAIAEFRVETNAYSAEFGRDGGAVVNVITKSGSNNFHGSGYEYFQTSDFNTNDFFNKAQSIGKTDYTKNIFGASAGGPVWLPKMYDGHDKTFFFADFERQPYRSPGAQNKGLIPTANEASGDFVSGATIYDPMTNQPFANNTIPSGRISAVAKKIAAAIPQPNISGNGSFNYVHNDPISNDDNRVAVRIDHHLSPNDTIFGRYQYQHQSEPALGLFSGTILTGDVSNTASAQGVVAGWTHIFGQHMINDARFGWTRLNWITAPVDGNQNINQSVGISGVPLQGGLAGGLATIQFTNSNLSGFGGGYSEQDLNGTYQGADTLTWTTGRHTIKLGGMYRWVFLLSSASSFAPNGQFNFDGHYTAHYTDGVADPGTGNPYADFLLDLPQVAQISAIHTNDYQRRAYSLFGEDSYKLSPKLTVNFGLRWDYVTPVWEAHNHGTALNPVTHVLNIPGYTGSFPTATQAQINKGILILNTHSNRYFGVQPDHHDFGPRFGFSYLMTSNTVFRAGYGLYFGPEQLGPFGQPSAGFSTPFLLEDTFTVPDSNPATVNTVTMDSGFPSYALTNPGDPTLYAMAPGFRTPYFQQWNATLQRQVTKDSSLDVSYMGSKTTAMYVTNDWNIPAPSVDGAVPYADRQPFPSVDANGNLIAGSPIQGPSNQGMGNYNALGIKFQGHFRNGLTLISAYTWSHDIDDITNSGLSVGNNGRASYPYQQLTLQHGNSDWDIADRWVTAFQYDLPFGRGRAFGSNLNRVADAFLGGWQTGGILTVESGPWYTVNQNYDSAHNGFICGTCEQRPDAVPGQDANRGPRKVDPNNNTVHWFNIQAFTQAANGTVGDLRRNTVAGPAFRNYDASLGKLFTLREGMTFQMRMEAYNSTNTTNFLTTSGSTSPSGFYLGNANFGNLTADRGGRTVQLAGRFVF</sequence>
<evidence type="ECO:0000256" key="5">
    <source>
        <dbReference type="ARBA" id="ARBA00023136"/>
    </source>
</evidence>
<evidence type="ECO:0000256" key="2">
    <source>
        <dbReference type="ARBA" id="ARBA00022448"/>
    </source>
</evidence>
<evidence type="ECO:0000313" key="10">
    <source>
        <dbReference type="Proteomes" id="UP000264702"/>
    </source>
</evidence>
<dbReference type="InterPro" id="IPR039426">
    <property type="entry name" value="TonB-dep_rcpt-like"/>
</dbReference>
<dbReference type="SUPFAM" id="SSF56935">
    <property type="entry name" value="Porins"/>
    <property type="match status" value="1"/>
</dbReference>
<dbReference type="Proteomes" id="UP000264702">
    <property type="component" value="Unassembled WGS sequence"/>
</dbReference>
<evidence type="ECO:0000256" key="3">
    <source>
        <dbReference type="ARBA" id="ARBA00022452"/>
    </source>
</evidence>
<feature type="compositionally biased region" description="Polar residues" evidence="7">
    <location>
        <begin position="7"/>
        <end position="16"/>
    </location>
</feature>
<keyword evidence="3" id="KW-1134">Transmembrane beta strand</keyword>
<dbReference type="PANTHER" id="PTHR30069">
    <property type="entry name" value="TONB-DEPENDENT OUTER MEMBRANE RECEPTOR"/>
    <property type="match status" value="1"/>
</dbReference>
<evidence type="ECO:0000313" key="9">
    <source>
        <dbReference type="EMBL" id="RFU18638.1"/>
    </source>
</evidence>
<proteinExistence type="predicted"/>
<dbReference type="Gene3D" id="2.60.40.1120">
    <property type="entry name" value="Carboxypeptidase-like, regulatory domain"/>
    <property type="match status" value="1"/>
</dbReference>
<name>A0A372IUP6_9BACT</name>
<dbReference type="InterPro" id="IPR008969">
    <property type="entry name" value="CarboxyPept-like_regulatory"/>
</dbReference>
<keyword evidence="10" id="KW-1185">Reference proteome</keyword>
<dbReference type="Pfam" id="PF13620">
    <property type="entry name" value="CarboxypepD_reg"/>
    <property type="match status" value="1"/>
</dbReference>
<feature type="domain" description="TonB-dependent transporter Oar-like beta-barrel" evidence="8">
    <location>
        <begin position="287"/>
        <end position="1170"/>
    </location>
</feature>
<reference evidence="9 10" key="1">
    <citation type="submission" date="2018-08" db="EMBL/GenBank/DDBJ databases">
        <title>Acidipila sp. 4G-K13, an acidobacterium isolated from forest soil.</title>
        <authorList>
            <person name="Gao Z.-H."/>
            <person name="Qiu L.-H."/>
        </authorList>
    </citation>
    <scope>NUCLEOTIDE SEQUENCE [LARGE SCALE GENOMIC DNA]</scope>
    <source>
        <strain evidence="9 10">4G-K13</strain>
    </source>
</reference>
<evidence type="ECO:0000256" key="1">
    <source>
        <dbReference type="ARBA" id="ARBA00004571"/>
    </source>
</evidence>
<keyword evidence="5" id="KW-0472">Membrane</keyword>
<dbReference type="GO" id="GO:0015344">
    <property type="term" value="F:siderophore uptake transmembrane transporter activity"/>
    <property type="evidence" value="ECO:0007669"/>
    <property type="project" value="TreeGrafter"/>
</dbReference>
<dbReference type="EMBL" id="QVQT01000001">
    <property type="protein sequence ID" value="RFU18638.1"/>
    <property type="molecule type" value="Genomic_DNA"/>
</dbReference>
<dbReference type="GO" id="GO:0009279">
    <property type="term" value="C:cell outer membrane"/>
    <property type="evidence" value="ECO:0007669"/>
    <property type="project" value="UniProtKB-SubCell"/>
</dbReference>
<keyword evidence="4" id="KW-0812">Transmembrane</keyword>
<evidence type="ECO:0000256" key="7">
    <source>
        <dbReference type="SAM" id="MobiDB-lite"/>
    </source>
</evidence>
<evidence type="ECO:0000256" key="6">
    <source>
        <dbReference type="ARBA" id="ARBA00023237"/>
    </source>
</evidence>
<dbReference type="PANTHER" id="PTHR30069:SF46">
    <property type="entry name" value="OAR PROTEIN"/>
    <property type="match status" value="1"/>
</dbReference>